<reference evidence="1" key="1">
    <citation type="submission" date="2024-01" db="EMBL/GenBank/DDBJ databases">
        <authorList>
            <person name="Webb A."/>
        </authorList>
    </citation>
    <scope>NUCLEOTIDE SEQUENCE</scope>
    <source>
        <strain evidence="1">Pm1</strain>
    </source>
</reference>
<evidence type="ECO:0000313" key="2">
    <source>
        <dbReference type="Proteomes" id="UP001162060"/>
    </source>
</evidence>
<evidence type="ECO:0000313" key="1">
    <source>
        <dbReference type="EMBL" id="CAK7906741.1"/>
    </source>
</evidence>
<proteinExistence type="predicted"/>
<dbReference type="Proteomes" id="UP001162060">
    <property type="component" value="Unassembled WGS sequence"/>
</dbReference>
<dbReference type="AlphaFoldDB" id="A0AAV1T6Z1"/>
<dbReference type="EMBL" id="CAKLBY020000031">
    <property type="protein sequence ID" value="CAK7906741.1"/>
    <property type="molecule type" value="Genomic_DNA"/>
</dbReference>
<comment type="caution">
    <text evidence="1">The sequence shown here is derived from an EMBL/GenBank/DDBJ whole genome shotgun (WGS) entry which is preliminary data.</text>
</comment>
<gene>
    <name evidence="1" type="ORF">PM001_LOCUS3394</name>
</gene>
<organism evidence="1 2">
    <name type="scientific">Peronospora matthiolae</name>
    <dbReference type="NCBI Taxonomy" id="2874970"/>
    <lineage>
        <taxon>Eukaryota</taxon>
        <taxon>Sar</taxon>
        <taxon>Stramenopiles</taxon>
        <taxon>Oomycota</taxon>
        <taxon>Peronosporomycetes</taxon>
        <taxon>Peronosporales</taxon>
        <taxon>Peronosporaceae</taxon>
        <taxon>Peronospora</taxon>
    </lineage>
</organism>
<sequence>MYDFLERADSVRPVVIVQSEEKTVRFVIELEVKCLTVTHLCPNMWVTNPARGLQRGSSLM</sequence>
<accession>A0AAV1T6Z1</accession>
<protein>
    <submittedName>
        <fullName evidence="1">Uncharacterized protein</fullName>
    </submittedName>
</protein>
<name>A0AAV1T6Z1_9STRA</name>